<proteinExistence type="predicted"/>
<feature type="non-terminal residue" evidence="1">
    <location>
        <position position="1"/>
    </location>
</feature>
<dbReference type="EMBL" id="JAENGY010001984">
    <property type="protein sequence ID" value="KAG6945952.1"/>
    <property type="molecule type" value="Genomic_DNA"/>
</dbReference>
<reference evidence="1" key="1">
    <citation type="submission" date="2021-01" db="EMBL/GenBank/DDBJ databases">
        <title>Phytophthora aleatoria, a newly-described species from Pinus radiata is distinct from Phytophthora cactorum isolates based on comparative genomics.</title>
        <authorList>
            <person name="Mcdougal R."/>
            <person name="Panda P."/>
            <person name="Williams N."/>
            <person name="Studholme D.J."/>
        </authorList>
    </citation>
    <scope>NUCLEOTIDE SEQUENCE</scope>
    <source>
        <strain evidence="1">NZFS 4037</strain>
    </source>
</reference>
<evidence type="ECO:0008006" key="3">
    <source>
        <dbReference type="Google" id="ProtNLM"/>
    </source>
</evidence>
<name>A0A8J5I8M8_9STRA</name>
<dbReference type="Proteomes" id="UP000709295">
    <property type="component" value="Unassembled WGS sequence"/>
</dbReference>
<protein>
    <recommendedName>
        <fullName evidence="3">Helitron helicase-like domain-containing protein</fullName>
    </recommendedName>
</protein>
<sequence>GSNAERAQCRHKAFAYQTLCRNPALFVTLTPNTDNSLVLARDVVNPRLPTTSELREASLRNASASARPFMRDVDAFIRHALSINPKTKKKMNSRFVW</sequence>
<organism evidence="1 2">
    <name type="scientific">Phytophthora aleatoria</name>
    <dbReference type="NCBI Taxonomy" id="2496075"/>
    <lineage>
        <taxon>Eukaryota</taxon>
        <taxon>Sar</taxon>
        <taxon>Stramenopiles</taxon>
        <taxon>Oomycota</taxon>
        <taxon>Peronosporomycetes</taxon>
        <taxon>Peronosporales</taxon>
        <taxon>Peronosporaceae</taxon>
        <taxon>Phytophthora</taxon>
    </lineage>
</organism>
<evidence type="ECO:0000313" key="1">
    <source>
        <dbReference type="EMBL" id="KAG6945952.1"/>
    </source>
</evidence>
<gene>
    <name evidence="1" type="ORF">JG688_00016290</name>
</gene>
<evidence type="ECO:0000313" key="2">
    <source>
        <dbReference type="Proteomes" id="UP000709295"/>
    </source>
</evidence>
<comment type="caution">
    <text evidence="1">The sequence shown here is derived from an EMBL/GenBank/DDBJ whole genome shotgun (WGS) entry which is preliminary data.</text>
</comment>
<accession>A0A8J5I8M8</accession>
<dbReference type="AlphaFoldDB" id="A0A8J5I8M8"/>
<keyword evidence="2" id="KW-1185">Reference proteome</keyword>